<sequence>MCDKSLYSTCRNWCHHLHTLFDSFSNTSCQDKLVYIGSFSGVSLSVGHVLFLTQSNRVIWRGVFTCTYDTLISYTSPSKTIVHWYLQKSTTSGDTRMAPNLIHSNHELVYDKIGSG</sequence>
<evidence type="ECO:0000256" key="1">
    <source>
        <dbReference type="SAM" id="Phobius"/>
    </source>
</evidence>
<keyword evidence="3" id="KW-1185">Reference proteome</keyword>
<keyword evidence="1" id="KW-0472">Membrane</keyword>
<reference evidence="2" key="2">
    <citation type="journal article" date="2016" name="Fungal Biol.">
        <title>Ochratoxin A production by Penicillium thymicola.</title>
        <authorList>
            <person name="Nguyen H.D.T."/>
            <person name="McMullin D.R."/>
            <person name="Ponomareva E."/>
            <person name="Riley R."/>
            <person name="Pomraning K.R."/>
            <person name="Baker S.E."/>
            <person name="Seifert K.A."/>
        </authorList>
    </citation>
    <scope>NUCLEOTIDE SEQUENCE</scope>
    <source>
        <strain evidence="2">DAOM 180753</strain>
    </source>
</reference>
<dbReference type="Proteomes" id="UP001227192">
    <property type="component" value="Unassembled WGS sequence"/>
</dbReference>
<dbReference type="AlphaFoldDB" id="A0AAI9T6E2"/>
<comment type="caution">
    <text evidence="2">The sequence shown here is derived from an EMBL/GenBank/DDBJ whole genome shotgun (WGS) entry which is preliminary data.</text>
</comment>
<keyword evidence="1" id="KW-0812">Transmembrane</keyword>
<organism evidence="2 3">
    <name type="scientific">Penicillium thymicola</name>
    <dbReference type="NCBI Taxonomy" id="293382"/>
    <lineage>
        <taxon>Eukaryota</taxon>
        <taxon>Fungi</taxon>
        <taxon>Dikarya</taxon>
        <taxon>Ascomycota</taxon>
        <taxon>Pezizomycotina</taxon>
        <taxon>Eurotiomycetes</taxon>
        <taxon>Eurotiomycetidae</taxon>
        <taxon>Eurotiales</taxon>
        <taxon>Aspergillaceae</taxon>
        <taxon>Penicillium</taxon>
    </lineage>
</organism>
<proteinExistence type="predicted"/>
<keyword evidence="1" id="KW-1133">Transmembrane helix</keyword>
<evidence type="ECO:0000313" key="3">
    <source>
        <dbReference type="Proteomes" id="UP001227192"/>
    </source>
</evidence>
<name>A0AAI9T6E2_PENTH</name>
<gene>
    <name evidence="2" type="ORF">VN97_g12228</name>
</gene>
<protein>
    <submittedName>
        <fullName evidence="2">Uncharacterized protein</fullName>
    </submittedName>
</protein>
<dbReference type="EMBL" id="LACB01000842">
    <property type="protein sequence ID" value="KAJ9481263.1"/>
    <property type="molecule type" value="Genomic_DNA"/>
</dbReference>
<reference evidence="2" key="1">
    <citation type="submission" date="2015-06" db="EMBL/GenBank/DDBJ databases">
        <authorList>
            <person name="Nguyen H."/>
        </authorList>
    </citation>
    <scope>NUCLEOTIDE SEQUENCE</scope>
    <source>
        <strain evidence="2">DAOM 180753</strain>
    </source>
</reference>
<feature type="transmembrane region" description="Helical" evidence="1">
    <location>
        <begin position="33"/>
        <end position="52"/>
    </location>
</feature>
<accession>A0AAI9T6E2</accession>
<evidence type="ECO:0000313" key="2">
    <source>
        <dbReference type="EMBL" id="KAJ9481263.1"/>
    </source>
</evidence>